<name>A0A0S8GC73_UNCW3</name>
<accession>A0A0S8GC73</accession>
<reference evidence="3 4" key="1">
    <citation type="journal article" date="2015" name="Microbiome">
        <title>Genomic resolution of linkages in carbon, nitrogen, and sulfur cycling among widespread estuary sediment bacteria.</title>
        <authorList>
            <person name="Baker B.J."/>
            <person name="Lazar C.S."/>
            <person name="Teske A.P."/>
            <person name="Dick G.J."/>
        </authorList>
    </citation>
    <scope>NUCLEOTIDE SEQUENCE [LARGE SCALE GENOMIC DNA]</scope>
    <source>
        <strain evidence="3">SM23_60</strain>
    </source>
</reference>
<dbReference type="PROSITE" id="PS50885">
    <property type="entry name" value="HAMP"/>
    <property type="match status" value="1"/>
</dbReference>
<dbReference type="SMART" id="SM00304">
    <property type="entry name" value="HAMP"/>
    <property type="match status" value="1"/>
</dbReference>
<feature type="transmembrane region" description="Helical" evidence="1">
    <location>
        <begin position="20"/>
        <end position="41"/>
    </location>
</feature>
<keyword evidence="1" id="KW-0812">Transmembrane</keyword>
<proteinExistence type="predicted"/>
<dbReference type="AlphaFoldDB" id="A0A0S8GC73"/>
<dbReference type="Pfam" id="PF00672">
    <property type="entry name" value="HAMP"/>
    <property type="match status" value="1"/>
</dbReference>
<dbReference type="EMBL" id="LJUO01000114">
    <property type="protein sequence ID" value="KPK69723.1"/>
    <property type="molecule type" value="Genomic_DNA"/>
</dbReference>
<dbReference type="Proteomes" id="UP000051096">
    <property type="component" value="Unassembled WGS sequence"/>
</dbReference>
<dbReference type="CDD" id="cd06225">
    <property type="entry name" value="HAMP"/>
    <property type="match status" value="1"/>
</dbReference>
<keyword evidence="1" id="KW-1133">Transmembrane helix</keyword>
<organism evidence="3 4">
    <name type="scientific">candidate division WOR_3 bacterium SM23_60</name>
    <dbReference type="NCBI Taxonomy" id="1703780"/>
    <lineage>
        <taxon>Bacteria</taxon>
        <taxon>Bacteria division WOR-3</taxon>
    </lineage>
</organism>
<dbReference type="InterPro" id="IPR003660">
    <property type="entry name" value="HAMP_dom"/>
</dbReference>
<protein>
    <recommendedName>
        <fullName evidence="2">HAMP domain-containing protein</fullName>
    </recommendedName>
</protein>
<dbReference type="GO" id="GO:0007165">
    <property type="term" value="P:signal transduction"/>
    <property type="evidence" value="ECO:0007669"/>
    <property type="project" value="InterPro"/>
</dbReference>
<dbReference type="SUPFAM" id="SSF158472">
    <property type="entry name" value="HAMP domain-like"/>
    <property type="match status" value="1"/>
</dbReference>
<evidence type="ECO:0000313" key="4">
    <source>
        <dbReference type="Proteomes" id="UP000051096"/>
    </source>
</evidence>
<comment type="caution">
    <text evidence="3">The sequence shown here is derived from an EMBL/GenBank/DDBJ whole genome shotgun (WGS) entry which is preliminary data.</text>
</comment>
<gene>
    <name evidence="3" type="ORF">AMJ87_10000</name>
</gene>
<evidence type="ECO:0000259" key="2">
    <source>
        <dbReference type="PROSITE" id="PS50885"/>
    </source>
</evidence>
<feature type="transmembrane region" description="Helical" evidence="1">
    <location>
        <begin position="61"/>
        <end position="87"/>
    </location>
</feature>
<dbReference type="Gene3D" id="6.10.340.10">
    <property type="match status" value="1"/>
</dbReference>
<feature type="domain" description="HAMP" evidence="2">
    <location>
        <begin position="89"/>
        <end position="141"/>
    </location>
</feature>
<sequence length="142" mass="16497">MKQHRKRLITNKRYQFRMLALLLIIVYVSTFVSVFATHYFLLSSIVGFIESEGRSPTGVELMLIPVKALIVVVPIVFVLMTIAVIFVSRRITGPLQRLKVYMNRVGNGEFSLRLRFRRYDEIHDVADAFNDMVEMLKKRCGK</sequence>
<evidence type="ECO:0000256" key="1">
    <source>
        <dbReference type="SAM" id="Phobius"/>
    </source>
</evidence>
<keyword evidence="1" id="KW-0472">Membrane</keyword>
<dbReference type="GO" id="GO:0016020">
    <property type="term" value="C:membrane"/>
    <property type="evidence" value="ECO:0007669"/>
    <property type="project" value="InterPro"/>
</dbReference>
<evidence type="ECO:0000313" key="3">
    <source>
        <dbReference type="EMBL" id="KPK69723.1"/>
    </source>
</evidence>